<feature type="region of interest" description="Disordered" evidence="1">
    <location>
        <begin position="197"/>
        <end position="216"/>
    </location>
</feature>
<sequence length="380" mass="42007">MARQACRDAPPDDEEAFILSGDAGIPASDGVEDDTMVSIGQDQYLVEAEVHHGASLSEVLDTADIPVELTFTACVGEQKLEEFKPSDKPQPLLSAWQPSDMPFEEMDEMPTKALSSHAIISPIPPSAGPGKRQRRHTMVFNREEMPFNRQVSQASKTELMRQNLAKKRLGHMDVETSTARVCQDIRLQRSQSDTSILQTNDNMNNYNDTSGGPETGNTNMTARDDASAISAHDNVVQQGSMVDGAINQDSMATVFESAYAVLHLEDDDGSPGDDLKKPSLTSTQQLTDAQLLQLEMEATGEMKKKLPHYVLYIIIVLLLCSVFISLFFTEIYMIELTTESSYCWACLVVFALLEEVFIFEPLKVASVVIYRAVFPAANNR</sequence>
<name>A0A1S3JQP7_LINAN</name>
<organism evidence="3 4">
    <name type="scientific">Lingula anatina</name>
    <name type="common">Brachiopod</name>
    <name type="synonym">Lingula unguis</name>
    <dbReference type="NCBI Taxonomy" id="7574"/>
    <lineage>
        <taxon>Eukaryota</taxon>
        <taxon>Metazoa</taxon>
        <taxon>Spiralia</taxon>
        <taxon>Lophotrochozoa</taxon>
        <taxon>Brachiopoda</taxon>
        <taxon>Linguliformea</taxon>
        <taxon>Lingulata</taxon>
        <taxon>Lingulida</taxon>
        <taxon>Linguloidea</taxon>
        <taxon>Lingulidae</taxon>
        <taxon>Lingula</taxon>
    </lineage>
</organism>
<gene>
    <name evidence="4" type="primary">LOC106175318</name>
</gene>
<protein>
    <submittedName>
        <fullName evidence="4">Uncharacterized protein LOC106175318</fullName>
    </submittedName>
</protein>
<dbReference type="AlphaFoldDB" id="A0A1S3JQP7"/>
<dbReference type="RefSeq" id="XP_013412713.1">
    <property type="nucleotide sequence ID" value="XM_013557259.1"/>
</dbReference>
<keyword evidence="3" id="KW-1185">Reference proteome</keyword>
<feature type="transmembrane region" description="Helical" evidence="2">
    <location>
        <begin position="309"/>
        <end position="329"/>
    </location>
</feature>
<keyword evidence="2" id="KW-0472">Membrane</keyword>
<evidence type="ECO:0000313" key="3">
    <source>
        <dbReference type="Proteomes" id="UP000085678"/>
    </source>
</evidence>
<reference evidence="4" key="1">
    <citation type="submission" date="2025-08" db="UniProtKB">
        <authorList>
            <consortium name="RefSeq"/>
        </authorList>
    </citation>
    <scope>IDENTIFICATION</scope>
    <source>
        <tissue evidence="4">Gonads</tissue>
    </source>
</reference>
<proteinExistence type="predicted"/>
<dbReference type="InParanoid" id="A0A1S3JQP7"/>
<evidence type="ECO:0000256" key="1">
    <source>
        <dbReference type="SAM" id="MobiDB-lite"/>
    </source>
</evidence>
<keyword evidence="2" id="KW-0812">Transmembrane</keyword>
<dbReference type="Proteomes" id="UP000085678">
    <property type="component" value="Unplaced"/>
</dbReference>
<evidence type="ECO:0000313" key="4">
    <source>
        <dbReference type="RefSeq" id="XP_013412713.1"/>
    </source>
</evidence>
<keyword evidence="2" id="KW-1133">Transmembrane helix</keyword>
<dbReference type="GeneID" id="106175318"/>
<accession>A0A1S3JQP7</accession>
<dbReference type="KEGG" id="lak:106175318"/>
<evidence type="ECO:0000256" key="2">
    <source>
        <dbReference type="SAM" id="Phobius"/>
    </source>
</evidence>